<protein>
    <submittedName>
        <fullName evidence="1">Uncharacterized protein</fullName>
    </submittedName>
</protein>
<dbReference type="AlphaFoldDB" id="A0A7H9DS60"/>
<proteinExistence type="predicted"/>
<sequence length="139" mass="16955">MENNRINFLSDWQRSFAFGLGKVIFTEKDSNNKTLRKIIMSTNQFNNIVDYHWEKFRSLNTNSLLYKYFDRDYVGENEEWAVYSEVLIENIHEFLNHLTTIDKKNEELNLVRKEYEYLMKFCEECIKNKSKIYFLADNY</sequence>
<evidence type="ECO:0000313" key="2">
    <source>
        <dbReference type="Proteomes" id="UP000510643"/>
    </source>
</evidence>
<dbReference type="Proteomes" id="UP000510643">
    <property type="component" value="Chromosome"/>
</dbReference>
<dbReference type="KEGG" id="efal:FH779_08020"/>
<dbReference type="GeneID" id="78401396"/>
<keyword evidence="2" id="KW-1185">Reference proteome</keyword>
<dbReference type="EMBL" id="CP040908">
    <property type="protein sequence ID" value="QLL58028.1"/>
    <property type="molecule type" value="Genomic_DNA"/>
</dbReference>
<gene>
    <name evidence="1" type="ORF">FH779_08020</name>
</gene>
<organism evidence="1 2">
    <name type="scientific">Empedobacter falsenii</name>
    <dbReference type="NCBI Taxonomy" id="343874"/>
    <lineage>
        <taxon>Bacteria</taxon>
        <taxon>Pseudomonadati</taxon>
        <taxon>Bacteroidota</taxon>
        <taxon>Flavobacteriia</taxon>
        <taxon>Flavobacteriales</taxon>
        <taxon>Weeksellaceae</taxon>
        <taxon>Empedobacter</taxon>
    </lineage>
</organism>
<accession>A0A7H9DS60</accession>
<evidence type="ECO:0000313" key="1">
    <source>
        <dbReference type="EMBL" id="QLL58028.1"/>
    </source>
</evidence>
<reference evidence="1 2" key="1">
    <citation type="submission" date="2019-06" db="EMBL/GenBank/DDBJ databases">
        <title>Emergence of pandrug resistant Empedobacter falsenii in China.</title>
        <authorList>
            <person name="Dong N."/>
            <person name="Chen S."/>
            <person name="Zhang R."/>
        </authorList>
    </citation>
    <scope>NUCLEOTIDE SEQUENCE [LARGE SCALE GENOMIC DNA]</scope>
    <source>
        <strain evidence="1 2">1681-1</strain>
    </source>
</reference>
<dbReference type="RefSeq" id="WP_180906664.1">
    <property type="nucleotide sequence ID" value="NZ_CP040908.1"/>
</dbReference>
<name>A0A7H9DS60_9FLAO</name>